<dbReference type="EMBL" id="CP036287">
    <property type="protein sequence ID" value="QDU66952.1"/>
    <property type="molecule type" value="Genomic_DNA"/>
</dbReference>
<keyword evidence="2" id="KW-0472">Membrane</keyword>
<evidence type="ECO:0000313" key="2">
    <source>
        <dbReference type="EMBL" id="QDU66952.1"/>
    </source>
</evidence>
<keyword evidence="3" id="KW-1185">Reference proteome</keyword>
<accession>A0A518BJ06</accession>
<evidence type="ECO:0000313" key="3">
    <source>
        <dbReference type="Proteomes" id="UP000316921"/>
    </source>
</evidence>
<gene>
    <name evidence="2" type="ORF">Pla133_20280</name>
</gene>
<reference evidence="2 3" key="1">
    <citation type="submission" date="2019-02" db="EMBL/GenBank/DDBJ databases">
        <title>Deep-cultivation of Planctomycetes and their phenomic and genomic characterization uncovers novel biology.</title>
        <authorList>
            <person name="Wiegand S."/>
            <person name="Jogler M."/>
            <person name="Boedeker C."/>
            <person name="Pinto D."/>
            <person name="Vollmers J."/>
            <person name="Rivas-Marin E."/>
            <person name="Kohn T."/>
            <person name="Peeters S.H."/>
            <person name="Heuer A."/>
            <person name="Rast P."/>
            <person name="Oberbeckmann S."/>
            <person name="Bunk B."/>
            <person name="Jeske O."/>
            <person name="Meyerdierks A."/>
            <person name="Storesund J.E."/>
            <person name="Kallscheuer N."/>
            <person name="Luecker S."/>
            <person name="Lage O.M."/>
            <person name="Pohl T."/>
            <person name="Merkel B.J."/>
            <person name="Hornburger P."/>
            <person name="Mueller R.-W."/>
            <person name="Bruemmer F."/>
            <person name="Labrenz M."/>
            <person name="Spormann A.M."/>
            <person name="Op den Camp H."/>
            <person name="Overmann J."/>
            <person name="Amann R."/>
            <person name="Jetten M.S.M."/>
            <person name="Mascher T."/>
            <person name="Medema M.H."/>
            <person name="Devos D.P."/>
            <person name="Kaster A.-K."/>
            <person name="Ovreas L."/>
            <person name="Rohde M."/>
            <person name="Galperin M.Y."/>
            <person name="Jogler C."/>
        </authorList>
    </citation>
    <scope>NUCLEOTIDE SEQUENCE [LARGE SCALE GENOMIC DNA]</scope>
    <source>
        <strain evidence="2 3">Pla133</strain>
    </source>
</reference>
<dbReference type="SUPFAM" id="SSF49452">
    <property type="entry name" value="Starch-binding domain-like"/>
    <property type="match status" value="2"/>
</dbReference>
<protein>
    <submittedName>
        <fullName evidence="2">Nickel uptake substrate-specific transmembrane region</fullName>
    </submittedName>
</protein>
<proteinExistence type="predicted"/>
<organism evidence="2 3">
    <name type="scientific">Engelhardtia mirabilis</name>
    <dbReference type="NCBI Taxonomy" id="2528011"/>
    <lineage>
        <taxon>Bacteria</taxon>
        <taxon>Pseudomonadati</taxon>
        <taxon>Planctomycetota</taxon>
        <taxon>Planctomycetia</taxon>
        <taxon>Planctomycetia incertae sedis</taxon>
        <taxon>Engelhardtia</taxon>
    </lineage>
</organism>
<dbReference type="AlphaFoldDB" id="A0A518BJ06"/>
<keyword evidence="2" id="KW-0812">Transmembrane</keyword>
<feature type="region of interest" description="Disordered" evidence="1">
    <location>
        <begin position="641"/>
        <end position="661"/>
    </location>
</feature>
<dbReference type="InterPro" id="IPR008969">
    <property type="entry name" value="CarboxyPept-like_regulatory"/>
</dbReference>
<dbReference type="Pfam" id="PF13620">
    <property type="entry name" value="CarboxypepD_reg"/>
    <property type="match status" value="2"/>
</dbReference>
<sequence length="1014" mass="106100">MNYRAGLSILVAALVVTIGGVFWPKIGGVFWPKNDDGDARASRASSGAIPSAVGTPAFSDPSPLGAPGELERPGGRSRALASPEPTSYDAAQGETIGTGGHVVDMSGNPVAGARVLASGRPGLPLDYVHADSPSAIGARGNARLQPGVSEALTDADGSFELAATPTEILRLAVLAAGFAPYEDDDLTGDFAADSTLRTIALVQGAQIAGRVVDFDGAPVVGAELRLLRNERGPTQDAALLAPAPLATSDAAGTFTIDRLACGPWSIEVTAAGHPSGYFHGRAERPGERRSGLEFALERGADIEGRVTGAPSFVLERVRVQARLSPLGQDDALEAPGLRRTPMAAVDGEGRFALTGLLAGREYELQAFERQYDNAPSALAGALVRSESARASAGERGVLLAYTTGAGLSFRVLNGRTGAPLSEFVVHYGDALQRPLLDFDGTPLSVHPGGRVFLEDLGTFDEEDRLQLTIQAAGFAQRELRDIALVPGAELSLGDILLEPVPTLRVTVLDAADRSPVAGASVSLSPQRDDPFAASERRFKHAIAAQWGEASLQSGNPDLAEVQRTDSAGVAVLTAPALGPCVLRVESPHHAVLEVEGIEVSPSEPLLDYEALLVAGGSVLVEAFDEHGEPLRNVRIERRPPAERDAARMPLPPGTGRRHVTDPSGRVLIDRLEAGRHGFRLERRSISPTLLSGSSMIVDFEQPGTGGWVEVDVVDGETATVAVHAPATGELTGQVTESGRPLIGARLALHPGDASSPAAASTTSIGEGTYRFPPLEVGSYLLRITHPDRLSAHEEQLLLSPGDNRLDLDLPVTEIRGVVRNASGAALPGMRVAVFEGGFVPGSLSNLTIRALPGRTGPERYLMEQEGVPAVERVTTEADGSYVLRGVPTDTPLTVVAWGGQYLAGTAGPVEVARDVVCGDVDLELVVGGTLFVSVANPDGSAPRRYIAEATRRGTQGQDRRVDSIVNGSVALGGLAQGTWDLRVLPQGPGNPDDDLQARAEVTAGETTRLDLRFP</sequence>
<dbReference type="GO" id="GO:0030246">
    <property type="term" value="F:carbohydrate binding"/>
    <property type="evidence" value="ECO:0007669"/>
    <property type="project" value="InterPro"/>
</dbReference>
<evidence type="ECO:0000256" key="1">
    <source>
        <dbReference type="SAM" id="MobiDB-lite"/>
    </source>
</evidence>
<name>A0A518BJ06_9BACT</name>
<feature type="region of interest" description="Disordered" evidence="1">
    <location>
        <begin position="37"/>
        <end position="95"/>
    </location>
</feature>
<dbReference type="InterPro" id="IPR013784">
    <property type="entry name" value="Carb-bd-like_fold"/>
</dbReference>
<dbReference type="KEGG" id="pbap:Pla133_20280"/>
<dbReference type="SUPFAM" id="SSF49464">
    <property type="entry name" value="Carboxypeptidase regulatory domain-like"/>
    <property type="match status" value="2"/>
</dbReference>
<dbReference type="Proteomes" id="UP000316921">
    <property type="component" value="Chromosome"/>
</dbReference>